<dbReference type="SUPFAM" id="SSF52058">
    <property type="entry name" value="L domain-like"/>
    <property type="match status" value="1"/>
</dbReference>
<dbReference type="SUPFAM" id="SSF52540">
    <property type="entry name" value="P-loop containing nucleoside triphosphate hydrolases"/>
    <property type="match status" value="1"/>
</dbReference>
<dbReference type="Pfam" id="PF25019">
    <property type="entry name" value="LRR_R13L1-DRL21"/>
    <property type="match status" value="2"/>
</dbReference>
<evidence type="ECO:0000256" key="3">
    <source>
        <dbReference type="ARBA" id="ARBA00022737"/>
    </source>
</evidence>
<feature type="coiled-coil region" evidence="7">
    <location>
        <begin position="42"/>
        <end position="69"/>
    </location>
</feature>
<evidence type="ECO:0000256" key="5">
    <source>
        <dbReference type="ARBA" id="ARBA00022821"/>
    </source>
</evidence>
<dbReference type="GO" id="GO:0006952">
    <property type="term" value="P:defense response"/>
    <property type="evidence" value="ECO:0007669"/>
    <property type="project" value="UniProtKB-KW"/>
</dbReference>
<evidence type="ECO:0000256" key="1">
    <source>
        <dbReference type="ARBA" id="ARBA00008894"/>
    </source>
</evidence>
<evidence type="ECO:0000256" key="8">
    <source>
        <dbReference type="SAM" id="MobiDB-lite"/>
    </source>
</evidence>
<keyword evidence="3" id="KW-0677">Repeat</keyword>
<dbReference type="Proteomes" id="UP001210211">
    <property type="component" value="Unassembled WGS sequence"/>
</dbReference>
<keyword evidence="4" id="KW-0547">Nucleotide-binding</keyword>
<accession>A0AAD5ZA63</accession>
<dbReference type="GO" id="GO:0005524">
    <property type="term" value="F:ATP binding"/>
    <property type="evidence" value="ECO:0007669"/>
    <property type="project" value="UniProtKB-KW"/>
</dbReference>
<dbReference type="Gene3D" id="1.20.5.4130">
    <property type="match status" value="1"/>
</dbReference>
<dbReference type="Pfam" id="PF00931">
    <property type="entry name" value="NB-ARC"/>
    <property type="match status" value="1"/>
</dbReference>
<evidence type="ECO:0000256" key="7">
    <source>
        <dbReference type="SAM" id="Coils"/>
    </source>
</evidence>
<dbReference type="InterPro" id="IPR042197">
    <property type="entry name" value="Apaf_helical"/>
</dbReference>
<feature type="region of interest" description="Disordered" evidence="8">
    <location>
        <begin position="1119"/>
        <end position="1139"/>
    </location>
</feature>
<dbReference type="InterPro" id="IPR041118">
    <property type="entry name" value="Rx_N"/>
</dbReference>
<dbReference type="GO" id="GO:0043531">
    <property type="term" value="F:ADP binding"/>
    <property type="evidence" value="ECO:0007669"/>
    <property type="project" value="InterPro"/>
</dbReference>
<feature type="compositionally biased region" description="Polar residues" evidence="8">
    <location>
        <begin position="1128"/>
        <end position="1139"/>
    </location>
</feature>
<dbReference type="InterPro" id="IPR032675">
    <property type="entry name" value="LRR_dom_sf"/>
</dbReference>
<dbReference type="Gene3D" id="1.10.8.430">
    <property type="entry name" value="Helical domain of apoptotic protease-activating factors"/>
    <property type="match status" value="1"/>
</dbReference>
<dbReference type="Gene3D" id="3.40.50.300">
    <property type="entry name" value="P-loop containing nucleotide triphosphate hydrolases"/>
    <property type="match status" value="1"/>
</dbReference>
<dbReference type="InterPro" id="IPR036388">
    <property type="entry name" value="WH-like_DNA-bd_sf"/>
</dbReference>
<dbReference type="InterPro" id="IPR027417">
    <property type="entry name" value="P-loop_NTPase"/>
</dbReference>
<reference evidence="10 11" key="1">
    <citation type="journal article" date="2022" name="Cell">
        <title>Repeat-based holocentromeres influence genome architecture and karyotype evolution.</title>
        <authorList>
            <person name="Hofstatter P.G."/>
            <person name="Thangavel G."/>
            <person name="Lux T."/>
            <person name="Neumann P."/>
            <person name="Vondrak T."/>
            <person name="Novak P."/>
            <person name="Zhang M."/>
            <person name="Costa L."/>
            <person name="Castellani M."/>
            <person name="Scott A."/>
            <person name="Toegelov H."/>
            <person name="Fuchs J."/>
            <person name="Mata-Sucre Y."/>
            <person name="Dias Y."/>
            <person name="Vanzela A.L.L."/>
            <person name="Huettel B."/>
            <person name="Almeida C.C.S."/>
            <person name="Simkova H."/>
            <person name="Souza G."/>
            <person name="Pedrosa-Harand A."/>
            <person name="Macas J."/>
            <person name="Mayer K.F.X."/>
            <person name="Houben A."/>
            <person name="Marques A."/>
        </authorList>
    </citation>
    <scope>NUCLEOTIDE SEQUENCE [LARGE SCALE GENOMIC DNA]</scope>
    <source>
        <strain evidence="10">RhyTen1mFocal</strain>
    </source>
</reference>
<dbReference type="PANTHER" id="PTHR36766">
    <property type="entry name" value="PLANT BROAD-SPECTRUM MILDEW RESISTANCE PROTEIN RPW8"/>
    <property type="match status" value="1"/>
</dbReference>
<dbReference type="InterPro" id="IPR002182">
    <property type="entry name" value="NB-ARC"/>
</dbReference>
<dbReference type="CDD" id="cd02958">
    <property type="entry name" value="UAS"/>
    <property type="match status" value="1"/>
</dbReference>
<evidence type="ECO:0000256" key="6">
    <source>
        <dbReference type="ARBA" id="ARBA00022840"/>
    </source>
</evidence>
<protein>
    <recommendedName>
        <fullName evidence="9">UAS domain-containing protein</fullName>
    </recommendedName>
</protein>
<dbReference type="InterPro" id="IPR056789">
    <property type="entry name" value="LRR_R13L1-DRL21"/>
</dbReference>
<dbReference type="SMART" id="SM00594">
    <property type="entry name" value="UAS"/>
    <property type="match status" value="1"/>
</dbReference>
<feature type="domain" description="UAS" evidence="9">
    <location>
        <begin position="1147"/>
        <end position="1270"/>
    </location>
</feature>
<evidence type="ECO:0000256" key="2">
    <source>
        <dbReference type="ARBA" id="ARBA00022614"/>
    </source>
</evidence>
<dbReference type="GO" id="GO:0051707">
    <property type="term" value="P:response to other organism"/>
    <property type="evidence" value="ECO:0007669"/>
    <property type="project" value="UniProtKB-ARBA"/>
</dbReference>
<dbReference type="SUPFAM" id="SSF52833">
    <property type="entry name" value="Thioredoxin-like"/>
    <property type="match status" value="1"/>
</dbReference>
<sequence>MAGLGAYALMSSLVNLVANLLPEVKNTFFAPSSSSSAQAPNARSVEADLRRLERMMDRIKATLYDAEERNIQDQSIRLWLKEIMELGHETEYVLEEYMYEVYRAQVEARNASELNPIEGDVNVSGVYSVQIPYNIIDRIRDIKSRFEEIAKDREALCLRDEDAPRRKKIRYTLMPTSPLVIEQSVFGREEEKEKVVNLLLSEGDVISVLPLVGKGGIGKTTMAQLIYNDKRMQGYFDMIGWVYVSDDFNIERITRDIIESFTREAYDLKNSSILMEDLATIIKGRRVFLVLDDLWNEEPTLWESLCIPLTRATKAAILVTTRNFSVARIMQTIEPLLLKYLSDDKCWLLFTKYAFQGVDHANQAELVEIGKEIVKRCRGLPLAVKSIASLLSQEEELQSWMEILQSDLWESNAENKVLAPLQISYERLPTYLKPCLLLCSMFPKTHKYSMNLMSRLWIANGYIEPKERKSIEEVAADYTKMLYERSFFDNYDIKCVWGGFSIDATFRLHDMVHDLALLNSKKTCSSVVQGRQPFIPKEVRHLYLNEQHMGLPELRRSINIPFMQTLVMRFPWRTIFHRKGEDNEQISLNCLSKANHLRALDLKCEEEVLPFALGNQKHLRYLSLGTEFVTKISPVSIFSCYSLRILILSLSFHNMNLERIGNLINLEFLQFFISISAPLYFKLPESLGLLKKLKVLEVHGNKGYKTEFNSELSKHGNFLLPECIGNLVELHRIVIVALHLQKLPESLYKLANLKELIIPNCILKELHEDFGNLTSLQFLLMGELHYFPLSSTRLIPTCTMNICNIMMQPDNHHGAVGWLREFNGLKGALIIKDIQYITTIADAKNANLVSKRNLEILSFIWDQMNYNKRRHDRRHDRIYDLLGWPLTQDYSIKKGMLRVSIDQSINCKSLKGLDLDILEIFQPHPNLKHLEICSYGGLEFPRWMGDPLSCASLVKLWIRSCLHISSLPLGKVSSLRHLYIVYCDKLIHLKNESLPSQLKHLSIHECNSLVEVALSESMAQLEISMCKMLKSLSKIPCEFASDHCHYKPSELKSHSLKKLTITRCPKLVINRLILAEDCTVCTDRWYEQNCYSDEGLKIIIGKRPFGSGEHQMRASNRELRQRPPAVWSSGQNSDPTTTFTANSSPMNLAALYQRPFALMYNGTMKQAKMDAALQDKWLLVNIQSAEEFSSHMLNRDTWANETLTQIIRSNFLFWQVYNTNIEGIWVCEFYDLVNLPAILVINPITGQKMQAWTGMVQPEHLLEDLVPYLDKGPTTLPTM</sequence>
<dbReference type="InterPro" id="IPR058922">
    <property type="entry name" value="WHD_DRP"/>
</dbReference>
<gene>
    <name evidence="10" type="ORF">LUZ61_018794</name>
</gene>
<dbReference type="InterPro" id="IPR036249">
    <property type="entry name" value="Thioredoxin-like_sf"/>
</dbReference>
<comment type="caution">
    <text evidence="10">The sequence shown here is derived from an EMBL/GenBank/DDBJ whole genome shotgun (WGS) entry which is preliminary data.</text>
</comment>
<keyword evidence="6" id="KW-0067">ATP-binding</keyword>
<dbReference type="Pfam" id="PF13899">
    <property type="entry name" value="Thioredoxin_7"/>
    <property type="match status" value="1"/>
</dbReference>
<dbReference type="PANTHER" id="PTHR36766:SF40">
    <property type="entry name" value="DISEASE RESISTANCE PROTEIN RGA3"/>
    <property type="match status" value="1"/>
</dbReference>
<dbReference type="Gene3D" id="3.80.10.10">
    <property type="entry name" value="Ribonuclease Inhibitor"/>
    <property type="match status" value="2"/>
</dbReference>
<evidence type="ECO:0000256" key="4">
    <source>
        <dbReference type="ARBA" id="ARBA00022741"/>
    </source>
</evidence>
<keyword evidence="7" id="KW-0175">Coiled coil</keyword>
<dbReference type="EMBL" id="JAMRDG010000002">
    <property type="protein sequence ID" value="KAJ3689630.1"/>
    <property type="molecule type" value="Genomic_DNA"/>
</dbReference>
<dbReference type="PRINTS" id="PR00364">
    <property type="entry name" value="DISEASERSIST"/>
</dbReference>
<evidence type="ECO:0000313" key="10">
    <source>
        <dbReference type="EMBL" id="KAJ3689630.1"/>
    </source>
</evidence>
<proteinExistence type="inferred from homology"/>
<dbReference type="AlphaFoldDB" id="A0AAD5ZA63"/>
<keyword evidence="11" id="KW-1185">Reference proteome</keyword>
<evidence type="ECO:0000259" key="9">
    <source>
        <dbReference type="SMART" id="SM00594"/>
    </source>
</evidence>
<keyword evidence="5" id="KW-0611">Plant defense</keyword>
<organism evidence="10 11">
    <name type="scientific">Rhynchospora tenuis</name>
    <dbReference type="NCBI Taxonomy" id="198213"/>
    <lineage>
        <taxon>Eukaryota</taxon>
        <taxon>Viridiplantae</taxon>
        <taxon>Streptophyta</taxon>
        <taxon>Embryophyta</taxon>
        <taxon>Tracheophyta</taxon>
        <taxon>Spermatophyta</taxon>
        <taxon>Magnoliopsida</taxon>
        <taxon>Liliopsida</taxon>
        <taxon>Poales</taxon>
        <taxon>Cyperaceae</taxon>
        <taxon>Cyperoideae</taxon>
        <taxon>Rhynchosporeae</taxon>
        <taxon>Rhynchospora</taxon>
    </lineage>
</organism>
<dbReference type="Gene3D" id="1.10.10.10">
    <property type="entry name" value="Winged helix-like DNA-binding domain superfamily/Winged helix DNA-binding domain"/>
    <property type="match status" value="1"/>
</dbReference>
<dbReference type="FunFam" id="3.40.50.300:FF:001091">
    <property type="entry name" value="Probable disease resistance protein At1g61300"/>
    <property type="match status" value="1"/>
</dbReference>
<comment type="similarity">
    <text evidence="1">Belongs to the disease resistance NB-LRR family.</text>
</comment>
<name>A0AAD5ZA63_9POAL</name>
<evidence type="ECO:0000313" key="11">
    <source>
        <dbReference type="Proteomes" id="UP001210211"/>
    </source>
</evidence>
<dbReference type="InterPro" id="IPR006577">
    <property type="entry name" value="UAS"/>
</dbReference>
<dbReference type="Pfam" id="PF23559">
    <property type="entry name" value="WHD_DRP"/>
    <property type="match status" value="1"/>
</dbReference>
<dbReference type="Pfam" id="PF18052">
    <property type="entry name" value="Rx_N"/>
    <property type="match status" value="1"/>
</dbReference>
<keyword evidence="2" id="KW-0433">Leucine-rich repeat</keyword>
<dbReference type="Gene3D" id="3.40.30.10">
    <property type="entry name" value="Glutaredoxin"/>
    <property type="match status" value="1"/>
</dbReference>